<dbReference type="Gene3D" id="1.10.1200.10">
    <property type="entry name" value="ACP-like"/>
    <property type="match status" value="1"/>
</dbReference>
<dbReference type="SUPFAM" id="SSF47336">
    <property type="entry name" value="ACP-like"/>
    <property type="match status" value="1"/>
</dbReference>
<accession>A0A5Z1DA70</accession>
<evidence type="ECO:0000313" key="1">
    <source>
        <dbReference type="EMBL" id="ECR1524493.1"/>
    </source>
</evidence>
<name>A0A5Z1DA70_CAMJU</name>
<evidence type="ECO:0008006" key="2">
    <source>
        <dbReference type="Google" id="ProtNLM"/>
    </source>
</evidence>
<sequence length="99" mass="11423">MKNKIQQHIIQTLRSSADEYEVDELKIADEHTKLYNGFGGCLDSLALVNLVADLEELLSREFNKEIILADEKMMSARNSPFKDVESLTNYIVKKFQEQE</sequence>
<reference evidence="1" key="1">
    <citation type="submission" date="2019-09" db="EMBL/GenBank/DDBJ databases">
        <authorList>
            <person name="Ashton P.M."/>
            <person name="Dallman T."/>
            <person name="Nair S."/>
            <person name="De Pinna E."/>
            <person name="Peters T."/>
            <person name="Grant K."/>
        </authorList>
    </citation>
    <scope>NUCLEOTIDE SEQUENCE</scope>
    <source>
        <strain evidence="1">228903</strain>
    </source>
</reference>
<proteinExistence type="predicted"/>
<comment type="caution">
    <text evidence="1">The sequence shown here is derived from an EMBL/GenBank/DDBJ whole genome shotgun (WGS) entry which is preliminary data.</text>
</comment>
<protein>
    <recommendedName>
        <fullName evidence="2">Carrier domain-containing protein</fullName>
    </recommendedName>
</protein>
<dbReference type="AlphaFoldDB" id="A0A5Z1DA70"/>
<gene>
    <name evidence="1" type="ORF">F0J77_08745</name>
</gene>
<dbReference type="InterPro" id="IPR036736">
    <property type="entry name" value="ACP-like_sf"/>
</dbReference>
<dbReference type="RefSeq" id="WP_002902370.1">
    <property type="nucleotide sequence ID" value="NZ_AP028398.1"/>
</dbReference>
<dbReference type="EMBL" id="AAKENF010000022">
    <property type="protein sequence ID" value="ECR1524493.1"/>
    <property type="molecule type" value="Genomic_DNA"/>
</dbReference>
<organism evidence="1">
    <name type="scientific">Campylobacter jejuni</name>
    <dbReference type="NCBI Taxonomy" id="197"/>
    <lineage>
        <taxon>Bacteria</taxon>
        <taxon>Pseudomonadati</taxon>
        <taxon>Campylobacterota</taxon>
        <taxon>Epsilonproteobacteria</taxon>
        <taxon>Campylobacterales</taxon>
        <taxon>Campylobacteraceae</taxon>
        <taxon>Campylobacter</taxon>
    </lineage>
</organism>